<dbReference type="STRING" id="1406858.GCA_000710895_05659"/>
<protein>
    <submittedName>
        <fullName evidence="1">Uncharacterized protein</fullName>
    </submittedName>
</protein>
<dbReference type="AlphaFoldDB" id="A0A378Y965"/>
<evidence type="ECO:0000313" key="2">
    <source>
        <dbReference type="Proteomes" id="UP000255467"/>
    </source>
</evidence>
<organism evidence="1 2">
    <name type="scientific">Nocardia otitidiscaviarum</name>
    <dbReference type="NCBI Taxonomy" id="1823"/>
    <lineage>
        <taxon>Bacteria</taxon>
        <taxon>Bacillati</taxon>
        <taxon>Actinomycetota</taxon>
        <taxon>Actinomycetes</taxon>
        <taxon>Mycobacteriales</taxon>
        <taxon>Nocardiaceae</taxon>
        <taxon>Nocardia</taxon>
    </lineage>
</organism>
<gene>
    <name evidence="1" type="ORF">NCTC1934_01223</name>
</gene>
<evidence type="ECO:0000313" key="1">
    <source>
        <dbReference type="EMBL" id="SUA73776.1"/>
    </source>
</evidence>
<dbReference type="Proteomes" id="UP000255467">
    <property type="component" value="Unassembled WGS sequence"/>
</dbReference>
<keyword evidence="2" id="KW-1185">Reference proteome</keyword>
<accession>A0A378Y965</accession>
<proteinExistence type="predicted"/>
<name>A0A378Y965_9NOCA</name>
<dbReference type="EMBL" id="UGRY01000002">
    <property type="protein sequence ID" value="SUA73776.1"/>
    <property type="molecule type" value="Genomic_DNA"/>
</dbReference>
<sequence>MHGMGRHRVRAPGSTEVRVPVRRYRMWWAHPPMDCSVWFIRCARSRSCGVANSPHARIGSLGAYAGLSGTASFAGYGGMS</sequence>
<reference evidence="1 2" key="1">
    <citation type="submission" date="2018-06" db="EMBL/GenBank/DDBJ databases">
        <authorList>
            <consortium name="Pathogen Informatics"/>
            <person name="Doyle S."/>
        </authorList>
    </citation>
    <scope>NUCLEOTIDE SEQUENCE [LARGE SCALE GENOMIC DNA]</scope>
    <source>
        <strain evidence="1 2">NCTC1934</strain>
    </source>
</reference>